<dbReference type="AlphaFoldDB" id="A0A2I0WS06"/>
<reference evidence="1 2" key="1">
    <citation type="journal article" date="2016" name="Sci. Rep.">
        <title>The Dendrobium catenatum Lindl. genome sequence provides insights into polysaccharide synthase, floral development and adaptive evolution.</title>
        <authorList>
            <person name="Zhang G.Q."/>
            <person name="Xu Q."/>
            <person name="Bian C."/>
            <person name="Tsai W.C."/>
            <person name="Yeh C.M."/>
            <person name="Liu K.W."/>
            <person name="Yoshida K."/>
            <person name="Zhang L.S."/>
            <person name="Chang S.B."/>
            <person name="Chen F."/>
            <person name="Shi Y."/>
            <person name="Su Y.Y."/>
            <person name="Zhang Y.Q."/>
            <person name="Chen L.J."/>
            <person name="Yin Y."/>
            <person name="Lin M."/>
            <person name="Huang H."/>
            <person name="Deng H."/>
            <person name="Wang Z.W."/>
            <person name="Zhu S.L."/>
            <person name="Zhao X."/>
            <person name="Deng C."/>
            <person name="Niu S.C."/>
            <person name="Huang J."/>
            <person name="Wang M."/>
            <person name="Liu G.H."/>
            <person name="Yang H.J."/>
            <person name="Xiao X.J."/>
            <person name="Hsiao Y.Y."/>
            <person name="Wu W.L."/>
            <person name="Chen Y.Y."/>
            <person name="Mitsuda N."/>
            <person name="Ohme-Takagi M."/>
            <person name="Luo Y.B."/>
            <person name="Van de Peer Y."/>
            <person name="Liu Z.J."/>
        </authorList>
    </citation>
    <scope>NUCLEOTIDE SEQUENCE [LARGE SCALE GENOMIC DNA]</scope>
    <source>
        <tissue evidence="1">The whole plant</tissue>
    </source>
</reference>
<organism evidence="1 2">
    <name type="scientific">Dendrobium catenatum</name>
    <dbReference type="NCBI Taxonomy" id="906689"/>
    <lineage>
        <taxon>Eukaryota</taxon>
        <taxon>Viridiplantae</taxon>
        <taxon>Streptophyta</taxon>
        <taxon>Embryophyta</taxon>
        <taxon>Tracheophyta</taxon>
        <taxon>Spermatophyta</taxon>
        <taxon>Magnoliopsida</taxon>
        <taxon>Liliopsida</taxon>
        <taxon>Asparagales</taxon>
        <taxon>Orchidaceae</taxon>
        <taxon>Epidendroideae</taxon>
        <taxon>Malaxideae</taxon>
        <taxon>Dendrobiinae</taxon>
        <taxon>Dendrobium</taxon>
    </lineage>
</organism>
<evidence type="ECO:0000313" key="2">
    <source>
        <dbReference type="Proteomes" id="UP000233837"/>
    </source>
</evidence>
<sequence length="51" mass="5796">MAGELDRILSSVFIPLQEMGYTCICSSRDPILVPCFWFSPSQRNIFQIIAT</sequence>
<name>A0A2I0WS06_9ASPA</name>
<protein>
    <submittedName>
        <fullName evidence="1">Uncharacterized protein</fullName>
    </submittedName>
</protein>
<proteinExistence type="predicted"/>
<evidence type="ECO:0000313" key="1">
    <source>
        <dbReference type="EMBL" id="PKU78436.1"/>
    </source>
</evidence>
<gene>
    <name evidence="1" type="ORF">MA16_Dca019368</name>
</gene>
<keyword evidence="2" id="KW-1185">Reference proteome</keyword>
<accession>A0A2I0WS06</accession>
<dbReference type="EMBL" id="KZ502454">
    <property type="protein sequence ID" value="PKU78436.1"/>
    <property type="molecule type" value="Genomic_DNA"/>
</dbReference>
<reference evidence="1 2" key="2">
    <citation type="journal article" date="2017" name="Nature">
        <title>The Apostasia genome and the evolution of orchids.</title>
        <authorList>
            <person name="Zhang G.Q."/>
            <person name="Liu K.W."/>
            <person name="Li Z."/>
            <person name="Lohaus R."/>
            <person name="Hsiao Y.Y."/>
            <person name="Niu S.C."/>
            <person name="Wang J.Y."/>
            <person name="Lin Y.C."/>
            <person name="Xu Q."/>
            <person name="Chen L.J."/>
            <person name="Yoshida K."/>
            <person name="Fujiwara S."/>
            <person name="Wang Z.W."/>
            <person name="Zhang Y.Q."/>
            <person name="Mitsuda N."/>
            <person name="Wang M."/>
            <person name="Liu G.H."/>
            <person name="Pecoraro L."/>
            <person name="Huang H.X."/>
            <person name="Xiao X.J."/>
            <person name="Lin M."/>
            <person name="Wu X.Y."/>
            <person name="Wu W.L."/>
            <person name="Chen Y.Y."/>
            <person name="Chang S.B."/>
            <person name="Sakamoto S."/>
            <person name="Ohme-Takagi M."/>
            <person name="Yagi M."/>
            <person name="Zeng S.J."/>
            <person name="Shen C.Y."/>
            <person name="Yeh C.M."/>
            <person name="Luo Y.B."/>
            <person name="Tsai W.C."/>
            <person name="Van de Peer Y."/>
            <person name="Liu Z.J."/>
        </authorList>
    </citation>
    <scope>NUCLEOTIDE SEQUENCE [LARGE SCALE GENOMIC DNA]</scope>
    <source>
        <tissue evidence="1">The whole plant</tissue>
    </source>
</reference>
<dbReference type="Proteomes" id="UP000233837">
    <property type="component" value="Unassembled WGS sequence"/>
</dbReference>